<dbReference type="CDD" id="cd18808">
    <property type="entry name" value="SF1_C_Upf1"/>
    <property type="match status" value="1"/>
</dbReference>
<feature type="domain" description="DNA2/NAM7 helicase helicase" evidence="1">
    <location>
        <begin position="769"/>
        <end position="849"/>
    </location>
</feature>
<dbReference type="GO" id="GO:0004386">
    <property type="term" value="F:helicase activity"/>
    <property type="evidence" value="ECO:0007669"/>
    <property type="project" value="InterPro"/>
</dbReference>
<dbReference type="PANTHER" id="PTHR10887">
    <property type="entry name" value="DNA2/NAM7 HELICASE FAMILY"/>
    <property type="match status" value="1"/>
</dbReference>
<evidence type="ECO:0000259" key="2">
    <source>
        <dbReference type="Pfam" id="PF13087"/>
    </source>
</evidence>
<feature type="domain" description="DNA2/NAM7 helicase helicase" evidence="1">
    <location>
        <begin position="419"/>
        <end position="595"/>
    </location>
</feature>
<sequence>MDTNESFRRLLSDPVTFQKSDWVVLIAGVFAKVCSVDGCDNHVNASLTMLMQSEFLEACSSRVLLELQSQPSKNEEGFHLLKQLFLILRALVTKYPGVSGSNVMKLIHACSNNLLYLQNHGFAVEELHGKFSKLLTIVQEASMAMQVGSGSTTLRTGAEEERLNRLHLTVAPENFRCIPIVPTSEELLDGEASFLRPNITKGAYANVEHYLDVHFRLQREDFVAPLRNGLKEYLNERHRKMHFKHQDIRVYTGVTYHHMEHDNGFHLIYRFDATWFSKVKWEISKRFKMGSLLCFSDFSFNQLTFGTVSRRDPNALKNGLLTIIPQSDVFDTKAWMLGEKVIIEASSAYFEAYRYVLSCLQECREDDFPLIDYIVYGTMKDAPPKFLPVQYDFSFIHPCLGKVDLLDKENWPAAEDFGFDKSQLEAFHSALTQEFAVIQGPPGTGKTFIGLKLVETLLKNGLTEQAGPILVICNTNHALDQFLEGILSFTDDIVRIGGQSKSPRMQEFLIKKWEEAGQPMRSSANSIVLTKMRKKLGYEMHGIKEQLQHYQESLFILQRGYGLLSSKTLDDMQIVDEETHPIMQKFFHWLKLAGRSANQLECQSLQYQFQELAKLRPFAPKEKPVLKLMEQQQEEHYEDDEEAVEDAQAFQLTQCVEDNDLELVVDVEDKLDEASGTYLRVEFEMLLENKQKKHVAVLNHTRACNQLKLFKHIQPLLKIDLCSIPPKPKLLLNKLDKQSLKEFSLQVYLEFVAFWHGQVIVWILDELMKKSKLYLKLMEKLRELQGIMQLHAIKEAKVIGMTTSGAAKYQSLLQNIGAKIVIVEEAAAVMEAHIVTSLPHSCQQLILIGNFNEIYNASDYEILESPKKMKWAPIKDPVTSLDDNLKSHKWVKLHWAIKGETAQWDHQQLKPNPTWYEMAKKYHLDVSMFEHAVNNGTHLKQLRVQHRMRPAISWLIAPVIYPVLVNHDSVMDYPSISGISQNVFFVTHGHEEVEEEDVSGHKNLFEAEFLLALCQRLLHQDIYTPDDITILTVYKGQLFAFKQLLKGNQFEDCKQVRCTVVDNFQGEENKIILLSLVRSNKEANIGFLKTENRLIAEKPAKERFPVVTHAQICVETYAQESVRSWSHTVEVLYPAVGTLSRCCQIVNTFALASVGNAGVADSIKNAVTNVAIL</sequence>
<feature type="domain" description="ZNFX1" evidence="3">
    <location>
        <begin position="244"/>
        <end position="327"/>
    </location>
</feature>
<dbReference type="InterPro" id="IPR047187">
    <property type="entry name" value="SF1_C_Upf1"/>
</dbReference>
<dbReference type="EMBL" id="LR900492">
    <property type="protein sequence ID" value="CAD7245864.1"/>
    <property type="molecule type" value="Genomic_DNA"/>
</dbReference>
<dbReference type="PANTHER" id="PTHR10887:SF341">
    <property type="entry name" value="NFX1-TYPE ZINC FINGER-CONTAINING PROTEIN 1"/>
    <property type="match status" value="1"/>
</dbReference>
<dbReference type="InterPro" id="IPR041677">
    <property type="entry name" value="DNA2/NAM7_AAA_11"/>
</dbReference>
<dbReference type="Pfam" id="PF13086">
    <property type="entry name" value="AAA_11"/>
    <property type="match status" value="2"/>
</dbReference>
<protein>
    <recommendedName>
        <fullName evidence="6">NFX1-type zinc finger-containing protein 1</fullName>
    </recommendedName>
</protein>
<evidence type="ECO:0000313" key="5">
    <source>
        <dbReference type="Proteomes" id="UP000677054"/>
    </source>
</evidence>
<dbReference type="OrthoDB" id="2423195at2759"/>
<dbReference type="AlphaFoldDB" id="A0A7R9A4F2"/>
<dbReference type="GO" id="GO:0031048">
    <property type="term" value="P:regulatory ncRNA-mediated heterochromatin formation"/>
    <property type="evidence" value="ECO:0007669"/>
    <property type="project" value="TreeGrafter"/>
</dbReference>
<name>A0A7R9A4F2_9CRUS</name>
<dbReference type="EMBL" id="CAJPEV010000975">
    <property type="protein sequence ID" value="CAG0889864.1"/>
    <property type="molecule type" value="Genomic_DNA"/>
</dbReference>
<feature type="domain" description="DNA2/NAM7 helicase-like C-terminal" evidence="2">
    <location>
        <begin position="924"/>
        <end position="1094"/>
    </location>
</feature>
<dbReference type="Proteomes" id="UP000677054">
    <property type="component" value="Unassembled WGS sequence"/>
</dbReference>
<dbReference type="InterPro" id="IPR041679">
    <property type="entry name" value="DNA2/NAM7-like_C"/>
</dbReference>
<dbReference type="Pfam" id="PF25396">
    <property type="entry name" value="ZNFX1"/>
    <property type="match status" value="1"/>
</dbReference>
<gene>
    <name evidence="4" type="ORF">DSTB1V02_LOCUS5730</name>
</gene>
<dbReference type="InterPro" id="IPR045055">
    <property type="entry name" value="DNA2/NAM7-like"/>
</dbReference>
<organism evidence="4">
    <name type="scientific">Darwinula stevensoni</name>
    <dbReference type="NCBI Taxonomy" id="69355"/>
    <lineage>
        <taxon>Eukaryota</taxon>
        <taxon>Metazoa</taxon>
        <taxon>Ecdysozoa</taxon>
        <taxon>Arthropoda</taxon>
        <taxon>Crustacea</taxon>
        <taxon>Oligostraca</taxon>
        <taxon>Ostracoda</taxon>
        <taxon>Podocopa</taxon>
        <taxon>Podocopida</taxon>
        <taxon>Darwinulocopina</taxon>
        <taxon>Darwinuloidea</taxon>
        <taxon>Darwinulidae</taxon>
        <taxon>Darwinula</taxon>
    </lineage>
</organism>
<dbReference type="SUPFAM" id="SSF52540">
    <property type="entry name" value="P-loop containing nucleoside triphosphate hydrolases"/>
    <property type="match status" value="1"/>
</dbReference>
<evidence type="ECO:0008006" key="6">
    <source>
        <dbReference type="Google" id="ProtNLM"/>
    </source>
</evidence>
<dbReference type="Gene3D" id="3.40.50.300">
    <property type="entry name" value="P-loop containing nucleotide triphosphate hydrolases"/>
    <property type="match status" value="3"/>
</dbReference>
<reference evidence="4" key="1">
    <citation type="submission" date="2020-11" db="EMBL/GenBank/DDBJ databases">
        <authorList>
            <person name="Tran Van P."/>
        </authorList>
    </citation>
    <scope>NUCLEOTIDE SEQUENCE</scope>
</reference>
<keyword evidence="5" id="KW-1185">Reference proteome</keyword>
<evidence type="ECO:0000259" key="1">
    <source>
        <dbReference type="Pfam" id="PF13086"/>
    </source>
</evidence>
<dbReference type="GO" id="GO:0031380">
    <property type="term" value="C:nuclear RNA-directed RNA polymerase complex"/>
    <property type="evidence" value="ECO:0007669"/>
    <property type="project" value="TreeGrafter"/>
</dbReference>
<dbReference type="InterPro" id="IPR027417">
    <property type="entry name" value="P-loop_NTPase"/>
</dbReference>
<evidence type="ECO:0000259" key="3">
    <source>
        <dbReference type="Pfam" id="PF25396"/>
    </source>
</evidence>
<dbReference type="Pfam" id="PF13087">
    <property type="entry name" value="AAA_12"/>
    <property type="match status" value="1"/>
</dbReference>
<accession>A0A7R9A4F2</accession>
<proteinExistence type="predicted"/>
<evidence type="ECO:0000313" key="4">
    <source>
        <dbReference type="EMBL" id="CAD7245864.1"/>
    </source>
</evidence>
<dbReference type="InterPro" id="IPR057373">
    <property type="entry name" value="ZNFX1"/>
</dbReference>